<dbReference type="AlphaFoldDB" id="A0A0F9AYY8"/>
<evidence type="ECO:0000313" key="1">
    <source>
        <dbReference type="EMBL" id="KKK83599.1"/>
    </source>
</evidence>
<reference evidence="1" key="1">
    <citation type="journal article" date="2015" name="Nature">
        <title>Complex archaea that bridge the gap between prokaryotes and eukaryotes.</title>
        <authorList>
            <person name="Spang A."/>
            <person name="Saw J.H."/>
            <person name="Jorgensen S.L."/>
            <person name="Zaremba-Niedzwiedzka K."/>
            <person name="Martijn J."/>
            <person name="Lind A.E."/>
            <person name="van Eijk R."/>
            <person name="Schleper C."/>
            <person name="Guy L."/>
            <person name="Ettema T.J."/>
        </authorList>
    </citation>
    <scope>NUCLEOTIDE SEQUENCE</scope>
</reference>
<sequence length="156" mass="17572">MRLVIQRIKDILTAELSSLPTLVKLIDCRPNGWIIKNMNARNYPAIFIWPARDNISESQMPNVAAQSMKITITCLHHSSDPSYAAFNEDKGVFALNEAVLTVLAKNKKLKISGKPDVNVRGMRLPIDTQYVEREDGTTFVIGSVAMVEFFNHDVPW</sequence>
<comment type="caution">
    <text evidence="1">The sequence shown here is derived from an EMBL/GenBank/DDBJ whole genome shotgun (WGS) entry which is preliminary data.</text>
</comment>
<name>A0A0F9AYY8_9ZZZZ</name>
<protein>
    <submittedName>
        <fullName evidence="1">Uncharacterized protein</fullName>
    </submittedName>
</protein>
<organism evidence="1">
    <name type="scientific">marine sediment metagenome</name>
    <dbReference type="NCBI Taxonomy" id="412755"/>
    <lineage>
        <taxon>unclassified sequences</taxon>
        <taxon>metagenomes</taxon>
        <taxon>ecological metagenomes</taxon>
    </lineage>
</organism>
<dbReference type="EMBL" id="LAZR01052148">
    <property type="protein sequence ID" value="KKK83599.1"/>
    <property type="molecule type" value="Genomic_DNA"/>
</dbReference>
<proteinExistence type="predicted"/>
<accession>A0A0F9AYY8</accession>
<gene>
    <name evidence="1" type="ORF">LCGC14_2791780</name>
</gene>
<feature type="non-terminal residue" evidence="1">
    <location>
        <position position="156"/>
    </location>
</feature>